<keyword evidence="7 12" id="KW-0220">Diaminopimelate biosynthesis</keyword>
<dbReference type="Proteomes" id="UP001084197">
    <property type="component" value="Unassembled WGS sequence"/>
</dbReference>
<feature type="site" description="Part of a proton relay during catalysis" evidence="12">
    <location>
        <position position="45"/>
    </location>
</feature>
<dbReference type="Pfam" id="PF00701">
    <property type="entry name" value="DHDPS"/>
    <property type="match status" value="1"/>
</dbReference>
<dbReference type="PANTHER" id="PTHR12128:SF66">
    <property type="entry name" value="4-HYDROXY-2-OXOGLUTARATE ALDOLASE, MITOCHONDRIAL"/>
    <property type="match status" value="1"/>
</dbReference>
<dbReference type="PIRSF" id="PIRSF001365">
    <property type="entry name" value="DHDPS"/>
    <property type="match status" value="1"/>
</dbReference>
<dbReference type="InterPro" id="IPR020625">
    <property type="entry name" value="Schiff_base-form_aldolases_AS"/>
</dbReference>
<keyword evidence="17" id="KW-1185">Reference proteome</keyword>
<sequence>MDFGRVITAMVTPFNQRDEIDFGQAERLIDYLITNGSDALVVNGTTGESPTLSKEEKISFLKFVVNYVNKRVPIIAGTGSNNTTESISLTREAEKIGVDGIMLVTPYYNKPSQEGMYQHFLAIANATTLPVMLYNIPGRSVVNLAVDTVIRLSKVDNIIAIKEASGNLDAIGMIVAQTPADFYLYSGDDNLTLPILALGGHGVVSVSSHIVGREMKQMTDAYLAGEVEKATQIHQDISSIMKTLFIAPNPTAVKEALAMIGLRVGSVRLPLIPLNQSERAILHEALHSLQQHKVS</sequence>
<dbReference type="HAMAP" id="MF_00418">
    <property type="entry name" value="DapA"/>
    <property type="match status" value="1"/>
</dbReference>
<accession>A0A9J6R9M8</accession>
<keyword evidence="5 12" id="KW-0963">Cytoplasm</keyword>
<comment type="caution">
    <text evidence="16">The sequence shown here is derived from an EMBL/GenBank/DDBJ whole genome shotgun (WGS) entry which is preliminary data.</text>
</comment>
<dbReference type="AlphaFoldDB" id="A0A9J6R9M8"/>
<evidence type="ECO:0000256" key="5">
    <source>
        <dbReference type="ARBA" id="ARBA00022490"/>
    </source>
</evidence>
<keyword evidence="6 12" id="KW-0028">Amino-acid biosynthesis</keyword>
<feature type="binding site" evidence="12 15">
    <location>
        <position position="46"/>
    </location>
    <ligand>
        <name>pyruvate</name>
        <dbReference type="ChEBI" id="CHEBI:15361"/>
    </ligand>
</feature>
<proteinExistence type="inferred from homology"/>
<dbReference type="GO" id="GO:0008840">
    <property type="term" value="F:4-hydroxy-tetrahydrodipicolinate synthase activity"/>
    <property type="evidence" value="ECO:0007669"/>
    <property type="project" value="UniProtKB-UniRule"/>
</dbReference>
<evidence type="ECO:0000256" key="12">
    <source>
        <dbReference type="HAMAP-Rule" id="MF_00418"/>
    </source>
</evidence>
<dbReference type="EMBL" id="JAPRAT010000002">
    <property type="protein sequence ID" value="MCZ0701969.1"/>
    <property type="molecule type" value="Genomic_DNA"/>
</dbReference>
<evidence type="ECO:0000313" key="17">
    <source>
        <dbReference type="Proteomes" id="UP001084197"/>
    </source>
</evidence>
<comment type="pathway">
    <text evidence="2 12">Amino-acid biosynthesis; L-lysine biosynthesis via DAP pathway; (S)-tetrahydrodipicolinate from L-aspartate: step 3/4.</text>
</comment>
<dbReference type="InterPro" id="IPR005263">
    <property type="entry name" value="DapA"/>
</dbReference>
<dbReference type="GO" id="GO:0019877">
    <property type="term" value="P:diaminopimelate biosynthetic process"/>
    <property type="evidence" value="ECO:0007669"/>
    <property type="project" value="UniProtKB-UniRule"/>
</dbReference>
<evidence type="ECO:0000256" key="15">
    <source>
        <dbReference type="PIRSR" id="PIRSR001365-2"/>
    </source>
</evidence>
<evidence type="ECO:0000256" key="9">
    <source>
        <dbReference type="ARBA" id="ARBA00023239"/>
    </source>
</evidence>
<evidence type="ECO:0000256" key="14">
    <source>
        <dbReference type="PIRSR" id="PIRSR001365-1"/>
    </source>
</evidence>
<dbReference type="PROSITE" id="PS00665">
    <property type="entry name" value="DHDPS_1"/>
    <property type="match status" value="1"/>
</dbReference>
<evidence type="ECO:0000256" key="4">
    <source>
        <dbReference type="ARBA" id="ARBA00012086"/>
    </source>
</evidence>
<evidence type="ECO:0000256" key="6">
    <source>
        <dbReference type="ARBA" id="ARBA00022605"/>
    </source>
</evidence>
<keyword evidence="9 12" id="KW-0456">Lyase</keyword>
<evidence type="ECO:0000256" key="7">
    <source>
        <dbReference type="ARBA" id="ARBA00022915"/>
    </source>
</evidence>
<keyword evidence="10 12" id="KW-0704">Schiff base</keyword>
<dbReference type="InterPro" id="IPR002220">
    <property type="entry name" value="DapA-like"/>
</dbReference>
<evidence type="ECO:0000256" key="2">
    <source>
        <dbReference type="ARBA" id="ARBA00005120"/>
    </source>
</evidence>
<dbReference type="SUPFAM" id="SSF51569">
    <property type="entry name" value="Aldolase"/>
    <property type="match status" value="1"/>
</dbReference>
<dbReference type="PANTHER" id="PTHR12128">
    <property type="entry name" value="DIHYDRODIPICOLINATE SYNTHASE"/>
    <property type="match status" value="1"/>
</dbReference>
<dbReference type="InterPro" id="IPR020624">
    <property type="entry name" value="Schiff_base-form_aldolases_CS"/>
</dbReference>
<comment type="subcellular location">
    <subcellularLocation>
        <location evidence="12">Cytoplasm</location>
    </subcellularLocation>
</comment>
<dbReference type="NCBIfam" id="TIGR00674">
    <property type="entry name" value="dapA"/>
    <property type="match status" value="1"/>
</dbReference>
<name>A0A9J6R9M8_9BACI</name>
<dbReference type="EC" id="4.3.3.7" evidence="4 12"/>
<dbReference type="InterPro" id="IPR013785">
    <property type="entry name" value="Aldolase_TIM"/>
</dbReference>
<reference evidence="16" key="1">
    <citation type="submission" date="2022-11" db="EMBL/GenBank/DDBJ databases">
        <title>WGS of Natronobacillus azotifigens 24KS-1, an anaerobic diazotrophic haloalkaliphile from soda-rich habitats.</title>
        <authorList>
            <person name="Sorokin D.Y."/>
            <person name="Merkel A.Y."/>
        </authorList>
    </citation>
    <scope>NUCLEOTIDE SEQUENCE</scope>
    <source>
        <strain evidence="16">24KS-1</strain>
    </source>
</reference>
<gene>
    <name evidence="12 16" type="primary">dapA</name>
    <name evidence="16" type="ORF">OWO01_01930</name>
</gene>
<comment type="similarity">
    <text evidence="3 12 13">Belongs to the DapA family.</text>
</comment>
<comment type="subunit">
    <text evidence="12">Homotetramer; dimer of dimers.</text>
</comment>
<organism evidence="16 17">
    <name type="scientific">Natronobacillus azotifigens</name>
    <dbReference type="NCBI Taxonomy" id="472978"/>
    <lineage>
        <taxon>Bacteria</taxon>
        <taxon>Bacillati</taxon>
        <taxon>Bacillota</taxon>
        <taxon>Bacilli</taxon>
        <taxon>Bacillales</taxon>
        <taxon>Bacillaceae</taxon>
        <taxon>Natronobacillus</taxon>
    </lineage>
</organism>
<dbReference type="PROSITE" id="PS00666">
    <property type="entry name" value="DHDPS_2"/>
    <property type="match status" value="1"/>
</dbReference>
<evidence type="ECO:0000256" key="8">
    <source>
        <dbReference type="ARBA" id="ARBA00023154"/>
    </source>
</evidence>
<feature type="active site" description="Schiff-base intermediate with substrate" evidence="12 14">
    <location>
        <position position="162"/>
    </location>
</feature>
<dbReference type="SMART" id="SM01130">
    <property type="entry name" value="DHDPS"/>
    <property type="match status" value="1"/>
</dbReference>
<feature type="site" description="Part of a proton relay during catalysis" evidence="12">
    <location>
        <position position="108"/>
    </location>
</feature>
<evidence type="ECO:0000256" key="13">
    <source>
        <dbReference type="PIRNR" id="PIRNR001365"/>
    </source>
</evidence>
<comment type="catalytic activity">
    <reaction evidence="11 12">
        <text>L-aspartate 4-semialdehyde + pyruvate = (2S,4S)-4-hydroxy-2,3,4,5-tetrahydrodipicolinate + H2O + H(+)</text>
        <dbReference type="Rhea" id="RHEA:34171"/>
        <dbReference type="ChEBI" id="CHEBI:15361"/>
        <dbReference type="ChEBI" id="CHEBI:15377"/>
        <dbReference type="ChEBI" id="CHEBI:15378"/>
        <dbReference type="ChEBI" id="CHEBI:67139"/>
        <dbReference type="ChEBI" id="CHEBI:537519"/>
        <dbReference type="EC" id="4.3.3.7"/>
    </reaction>
</comment>
<comment type="caution">
    <text evidence="12">Was originally thought to be a dihydrodipicolinate synthase (DHDPS), catalyzing the condensation of (S)-aspartate-beta-semialdehyde [(S)-ASA] and pyruvate to dihydrodipicolinate (DHDP). However, it was shown in E.coli that the product of the enzymatic reaction is not dihydrodipicolinate but in fact (4S)-4-hydroxy-2,3,4,5-tetrahydro-(2S)-dipicolinic acid (HTPA), and that the consecutive dehydration reaction leading to DHDP is not spontaneous but catalyzed by DapB.</text>
</comment>
<feature type="active site" description="Proton donor/acceptor" evidence="12 14">
    <location>
        <position position="134"/>
    </location>
</feature>
<dbReference type="CDD" id="cd00950">
    <property type="entry name" value="DHDPS"/>
    <property type="match status" value="1"/>
</dbReference>
<dbReference type="PRINTS" id="PR00146">
    <property type="entry name" value="DHPICSNTHASE"/>
</dbReference>
<dbReference type="RefSeq" id="WP_268778736.1">
    <property type="nucleotide sequence ID" value="NZ_JAPRAT010000002.1"/>
</dbReference>
<evidence type="ECO:0000256" key="10">
    <source>
        <dbReference type="ARBA" id="ARBA00023270"/>
    </source>
</evidence>
<dbReference type="GO" id="GO:0009089">
    <property type="term" value="P:lysine biosynthetic process via diaminopimelate"/>
    <property type="evidence" value="ECO:0007669"/>
    <property type="project" value="UniProtKB-UniRule"/>
</dbReference>
<keyword evidence="8 12" id="KW-0457">Lysine biosynthesis</keyword>
<evidence type="ECO:0000256" key="1">
    <source>
        <dbReference type="ARBA" id="ARBA00003294"/>
    </source>
</evidence>
<dbReference type="GO" id="GO:0005829">
    <property type="term" value="C:cytosol"/>
    <property type="evidence" value="ECO:0007669"/>
    <property type="project" value="TreeGrafter"/>
</dbReference>
<comment type="function">
    <text evidence="1 12">Catalyzes the condensation of (S)-aspartate-beta-semialdehyde [(S)-ASA] and pyruvate to 4-hydroxy-tetrahydrodipicolinate (HTPA).</text>
</comment>
<feature type="binding site" evidence="12 15">
    <location>
        <position position="204"/>
    </location>
    <ligand>
        <name>pyruvate</name>
        <dbReference type="ChEBI" id="CHEBI:15361"/>
    </ligand>
</feature>
<protein>
    <recommendedName>
        <fullName evidence="4 12">4-hydroxy-tetrahydrodipicolinate synthase</fullName>
        <shortName evidence="12">HTPA synthase</shortName>
        <ecNumber evidence="4 12">4.3.3.7</ecNumber>
    </recommendedName>
</protein>
<dbReference type="Gene3D" id="3.20.20.70">
    <property type="entry name" value="Aldolase class I"/>
    <property type="match status" value="1"/>
</dbReference>
<evidence type="ECO:0000256" key="3">
    <source>
        <dbReference type="ARBA" id="ARBA00007592"/>
    </source>
</evidence>
<evidence type="ECO:0000313" key="16">
    <source>
        <dbReference type="EMBL" id="MCZ0701969.1"/>
    </source>
</evidence>
<evidence type="ECO:0000256" key="11">
    <source>
        <dbReference type="ARBA" id="ARBA00047836"/>
    </source>
</evidence>